<feature type="region of interest" description="Disordered" evidence="1">
    <location>
        <begin position="117"/>
        <end position="147"/>
    </location>
</feature>
<proteinExistence type="predicted"/>
<evidence type="ECO:0000313" key="3">
    <source>
        <dbReference type="Proteomes" id="UP000829685"/>
    </source>
</evidence>
<evidence type="ECO:0000256" key="1">
    <source>
        <dbReference type="SAM" id="MobiDB-lite"/>
    </source>
</evidence>
<sequence>MRCYWIIAGTLHCETSSIWKCERTLHSTQQIPACPWLRANGGTIVASWSKVRAKAPITTQFPTRRPRVRAAAEEGPAGGGLAGMVVPGGVLECQDQERKPQLRNAIGAGAASFRRAPIEAKAKRGEAQAAPQGPTGAGPGAGLDWTD</sequence>
<accession>A0A9P9WH16</accession>
<protein>
    <submittedName>
        <fullName evidence="2">Uncharacterized protein</fullName>
    </submittedName>
</protein>
<evidence type="ECO:0000313" key="2">
    <source>
        <dbReference type="EMBL" id="KAI1862909.1"/>
    </source>
</evidence>
<keyword evidence="3" id="KW-1185">Reference proteome</keyword>
<reference evidence="2" key="1">
    <citation type="submission" date="2021-03" db="EMBL/GenBank/DDBJ databases">
        <title>Revisited historic fungal species revealed as producer of novel bioactive compounds through whole genome sequencing and comparative genomics.</title>
        <authorList>
            <person name="Vignolle G.A."/>
            <person name="Hochenegger N."/>
            <person name="Mach R.L."/>
            <person name="Mach-Aigner A.R."/>
            <person name="Javad Rahimi M."/>
            <person name="Salim K.A."/>
            <person name="Chan C.M."/>
            <person name="Lim L.B.L."/>
            <person name="Cai F."/>
            <person name="Druzhinina I.S."/>
            <person name="U'Ren J.M."/>
            <person name="Derntl C."/>
        </authorList>
    </citation>
    <scope>NUCLEOTIDE SEQUENCE</scope>
    <source>
        <strain evidence="2">TUCIM 5799</strain>
    </source>
</reference>
<gene>
    <name evidence="2" type="ORF">JX265_008955</name>
</gene>
<dbReference type="EMBL" id="JAFIMR010000026">
    <property type="protein sequence ID" value="KAI1862909.1"/>
    <property type="molecule type" value="Genomic_DNA"/>
</dbReference>
<dbReference type="AlphaFoldDB" id="A0A9P9WH16"/>
<dbReference type="Proteomes" id="UP000829685">
    <property type="component" value="Unassembled WGS sequence"/>
</dbReference>
<name>A0A9P9WH16_9PEZI</name>
<organism evidence="2 3">
    <name type="scientific">Neoarthrinium moseri</name>
    <dbReference type="NCBI Taxonomy" id="1658444"/>
    <lineage>
        <taxon>Eukaryota</taxon>
        <taxon>Fungi</taxon>
        <taxon>Dikarya</taxon>
        <taxon>Ascomycota</taxon>
        <taxon>Pezizomycotina</taxon>
        <taxon>Sordariomycetes</taxon>
        <taxon>Xylariomycetidae</taxon>
        <taxon>Amphisphaeriales</taxon>
        <taxon>Apiosporaceae</taxon>
        <taxon>Neoarthrinium</taxon>
    </lineage>
</organism>
<feature type="compositionally biased region" description="Basic and acidic residues" evidence="1">
    <location>
        <begin position="117"/>
        <end position="126"/>
    </location>
</feature>
<comment type="caution">
    <text evidence="2">The sequence shown here is derived from an EMBL/GenBank/DDBJ whole genome shotgun (WGS) entry which is preliminary data.</text>
</comment>